<evidence type="ECO:0000256" key="7">
    <source>
        <dbReference type="ARBA" id="ARBA00023157"/>
    </source>
</evidence>
<proteinExistence type="predicted"/>
<feature type="domain" description="Ig-like" evidence="11">
    <location>
        <begin position="27"/>
        <end position="131"/>
    </location>
</feature>
<evidence type="ECO:0000259" key="11">
    <source>
        <dbReference type="PROSITE" id="PS50835"/>
    </source>
</evidence>
<dbReference type="InterPro" id="IPR013783">
    <property type="entry name" value="Ig-like_fold"/>
</dbReference>
<dbReference type="Gene3D" id="2.60.40.10">
    <property type="entry name" value="Immunoglobulins"/>
    <property type="match status" value="1"/>
</dbReference>
<dbReference type="STRING" id="48699.ENSPLAP00000013058"/>
<evidence type="ECO:0000313" key="12">
    <source>
        <dbReference type="Ensembl" id="ENSPLAP00000013058.1"/>
    </source>
</evidence>
<keyword evidence="4" id="KW-0732">Signal</keyword>
<dbReference type="GeneTree" id="ENSGT01090000260338"/>
<dbReference type="SMART" id="SM00408">
    <property type="entry name" value="IGc2"/>
    <property type="match status" value="1"/>
</dbReference>
<organism evidence="12 13">
    <name type="scientific">Poecilia latipinna</name>
    <name type="common">sailfin molly</name>
    <dbReference type="NCBI Taxonomy" id="48699"/>
    <lineage>
        <taxon>Eukaryota</taxon>
        <taxon>Metazoa</taxon>
        <taxon>Chordata</taxon>
        <taxon>Craniata</taxon>
        <taxon>Vertebrata</taxon>
        <taxon>Euteleostomi</taxon>
        <taxon>Actinopterygii</taxon>
        <taxon>Neopterygii</taxon>
        <taxon>Teleostei</taxon>
        <taxon>Neoteleostei</taxon>
        <taxon>Acanthomorphata</taxon>
        <taxon>Ovalentaria</taxon>
        <taxon>Atherinomorphae</taxon>
        <taxon>Cyprinodontiformes</taxon>
        <taxon>Poeciliidae</taxon>
        <taxon>Poeciliinae</taxon>
        <taxon>Poecilia</taxon>
    </lineage>
</organism>
<dbReference type="SMART" id="SM00409">
    <property type="entry name" value="IG"/>
    <property type="match status" value="1"/>
</dbReference>
<protein>
    <recommendedName>
        <fullName evidence="11">Ig-like domain-containing protein</fullName>
    </recommendedName>
</protein>
<reference evidence="12" key="2">
    <citation type="submission" date="2025-09" db="UniProtKB">
        <authorList>
            <consortium name="Ensembl"/>
        </authorList>
    </citation>
    <scope>IDENTIFICATION</scope>
</reference>
<keyword evidence="13" id="KW-1185">Reference proteome</keyword>
<evidence type="ECO:0000256" key="4">
    <source>
        <dbReference type="ARBA" id="ARBA00022729"/>
    </source>
</evidence>
<keyword evidence="10" id="KW-0393">Immunoglobulin domain</keyword>
<dbReference type="GO" id="GO:0006955">
    <property type="term" value="P:immune response"/>
    <property type="evidence" value="ECO:0007669"/>
    <property type="project" value="TreeGrafter"/>
</dbReference>
<dbReference type="FunFam" id="2.60.40.10:FF:000142">
    <property type="entry name" value="V-set domain-containing T-cell activation inhibitor 1"/>
    <property type="match status" value="1"/>
</dbReference>
<keyword evidence="2" id="KW-1003">Cell membrane</keyword>
<keyword evidence="9" id="KW-0325">Glycoprotein</keyword>
<dbReference type="GO" id="GO:0031295">
    <property type="term" value="P:T cell costimulation"/>
    <property type="evidence" value="ECO:0007669"/>
    <property type="project" value="TreeGrafter"/>
</dbReference>
<dbReference type="InterPro" id="IPR003598">
    <property type="entry name" value="Ig_sub2"/>
</dbReference>
<dbReference type="PANTHER" id="PTHR25466:SF9">
    <property type="entry name" value="FIBRONECTIN TYPE-III DOMAIN-CONTAINING PROTEIN"/>
    <property type="match status" value="1"/>
</dbReference>
<dbReference type="PANTHER" id="PTHR25466">
    <property type="entry name" value="T-LYMPHOCYTE ACTIVATION ANTIGEN"/>
    <property type="match status" value="1"/>
</dbReference>
<evidence type="ECO:0000256" key="9">
    <source>
        <dbReference type="ARBA" id="ARBA00023180"/>
    </source>
</evidence>
<dbReference type="InterPro" id="IPR007110">
    <property type="entry name" value="Ig-like_dom"/>
</dbReference>
<dbReference type="InterPro" id="IPR013106">
    <property type="entry name" value="Ig_V-set"/>
</dbReference>
<evidence type="ECO:0000256" key="2">
    <source>
        <dbReference type="ARBA" id="ARBA00022475"/>
    </source>
</evidence>
<accession>A0A3B3UJG4</accession>
<keyword evidence="8" id="KW-0675">Receptor</keyword>
<dbReference type="InterPro" id="IPR003599">
    <property type="entry name" value="Ig_sub"/>
</dbReference>
<dbReference type="Pfam" id="PF07686">
    <property type="entry name" value="V-set"/>
    <property type="match status" value="1"/>
</dbReference>
<dbReference type="GO" id="GO:0007166">
    <property type="term" value="P:cell surface receptor signaling pathway"/>
    <property type="evidence" value="ECO:0007669"/>
    <property type="project" value="TreeGrafter"/>
</dbReference>
<name>A0A3B3UJG4_9TELE</name>
<evidence type="ECO:0000256" key="10">
    <source>
        <dbReference type="ARBA" id="ARBA00023319"/>
    </source>
</evidence>
<dbReference type="PROSITE" id="PS50835">
    <property type="entry name" value="IG_LIKE"/>
    <property type="match status" value="1"/>
</dbReference>
<dbReference type="InterPro" id="IPR036179">
    <property type="entry name" value="Ig-like_dom_sf"/>
</dbReference>
<evidence type="ECO:0000256" key="6">
    <source>
        <dbReference type="ARBA" id="ARBA00023136"/>
    </source>
</evidence>
<evidence type="ECO:0000256" key="1">
    <source>
        <dbReference type="ARBA" id="ARBA00004251"/>
    </source>
</evidence>
<dbReference type="SMART" id="SM00406">
    <property type="entry name" value="IGv"/>
    <property type="match status" value="1"/>
</dbReference>
<keyword evidence="3" id="KW-0812">Transmembrane</keyword>
<dbReference type="Ensembl" id="ENSPLAT00000029805.1">
    <property type="protein sequence ID" value="ENSPLAP00000013058.1"/>
    <property type="gene ID" value="ENSPLAG00000016497.1"/>
</dbReference>
<keyword evidence="6" id="KW-0472">Membrane</keyword>
<reference evidence="12" key="1">
    <citation type="submission" date="2025-08" db="UniProtKB">
        <authorList>
            <consortium name="Ensembl"/>
        </authorList>
    </citation>
    <scope>IDENTIFICATION</scope>
</reference>
<comment type="subcellular location">
    <subcellularLocation>
        <location evidence="1">Cell membrane</location>
        <topology evidence="1">Single-pass type I membrane protein</topology>
    </subcellularLocation>
</comment>
<dbReference type="GO" id="GO:0009897">
    <property type="term" value="C:external side of plasma membrane"/>
    <property type="evidence" value="ECO:0007669"/>
    <property type="project" value="TreeGrafter"/>
</dbReference>
<dbReference type="Proteomes" id="UP000261500">
    <property type="component" value="Unplaced"/>
</dbReference>
<dbReference type="InterPro" id="IPR051713">
    <property type="entry name" value="T-cell_Activation_Regulation"/>
</dbReference>
<evidence type="ECO:0000256" key="8">
    <source>
        <dbReference type="ARBA" id="ARBA00023170"/>
    </source>
</evidence>
<dbReference type="GO" id="GO:0042130">
    <property type="term" value="P:negative regulation of T cell proliferation"/>
    <property type="evidence" value="ECO:0007669"/>
    <property type="project" value="TreeGrafter"/>
</dbReference>
<keyword evidence="5" id="KW-1133">Transmembrane helix</keyword>
<evidence type="ECO:0000313" key="13">
    <source>
        <dbReference type="Proteomes" id="UP000261500"/>
    </source>
</evidence>
<dbReference type="AlphaFoldDB" id="A0A3B3UJG4"/>
<dbReference type="GO" id="GO:0042102">
    <property type="term" value="P:positive regulation of T cell proliferation"/>
    <property type="evidence" value="ECO:0007669"/>
    <property type="project" value="TreeGrafter"/>
</dbReference>
<evidence type="ECO:0000256" key="5">
    <source>
        <dbReference type="ARBA" id="ARBA00022989"/>
    </source>
</evidence>
<dbReference type="SUPFAM" id="SSF48726">
    <property type="entry name" value="Immunoglobulin"/>
    <property type="match status" value="1"/>
</dbReference>
<keyword evidence="7" id="KW-1015">Disulfide bond</keyword>
<sequence>IFILINDISVEVQSSTLTFNLSAVFCPADEKNITAEPGQNVTLPCRAAGSTAIIAVEWIRTDLGSEYVLYRDGQINPGNQNPSYQNRVDLLDRQMKDRDVSLVLKNLTTNDTGTYQCQVQNERSPDKKLISIVKGKRRGRKKEGTIICIIYIYKIQADQNQAHKQNCQVRW</sequence>
<dbReference type="GO" id="GO:0071222">
    <property type="term" value="P:cellular response to lipopolysaccharide"/>
    <property type="evidence" value="ECO:0007669"/>
    <property type="project" value="TreeGrafter"/>
</dbReference>
<evidence type="ECO:0000256" key="3">
    <source>
        <dbReference type="ARBA" id="ARBA00022692"/>
    </source>
</evidence>